<feature type="region of interest" description="Disordered" evidence="6">
    <location>
        <begin position="295"/>
        <end position="316"/>
    </location>
</feature>
<proteinExistence type="inferred from homology"/>
<dbReference type="InterPro" id="IPR000847">
    <property type="entry name" value="LysR_HTH_N"/>
</dbReference>
<keyword evidence="2" id="KW-0805">Transcription regulation</keyword>
<dbReference type="GeneID" id="74938827"/>
<evidence type="ECO:0000256" key="6">
    <source>
        <dbReference type="SAM" id="MobiDB-lite"/>
    </source>
</evidence>
<organism evidence="8 9">
    <name type="scientific">Comamonas aquatica DA1877</name>
    <dbReference type="NCBI Taxonomy" id="1457173"/>
    <lineage>
        <taxon>Bacteria</taxon>
        <taxon>Pseudomonadati</taxon>
        <taxon>Pseudomonadota</taxon>
        <taxon>Betaproteobacteria</taxon>
        <taxon>Burkholderiales</taxon>
        <taxon>Comamonadaceae</taxon>
        <taxon>Comamonas</taxon>
    </lineage>
</organism>
<dbReference type="PANTHER" id="PTHR30293:SF2">
    <property type="entry name" value="TRANSCRIPTIONAL ACTIVATOR PROTEIN NHAR"/>
    <property type="match status" value="1"/>
</dbReference>
<evidence type="ECO:0000256" key="2">
    <source>
        <dbReference type="ARBA" id="ARBA00023015"/>
    </source>
</evidence>
<sequence length="316" mass="34418">MNHKHLHYFWTVARLGGVSRAAEQLDLTPQTISGQLRQLENELGAALFRPSGRGLELTDAGRMALSYADEILHLESEMKQALLARQQRPMPILRIGIADVVPKSFAYRLLAPVGKLPEPVRLVCREGSIDMLLAELALHHLDMVVADRPMPSGLAIRGHSHKLGESALAFFAAESLCPEPPAFPECLNNAPLLLPGGHAAVRGLIDRWFSDQRLTPRLMGEFDDGALMKAFGQAGAGFFPGPAVLADEIHSRYNTPCVGRVEEIHESFWAITAERRISHPSIATIIDSARTALTPDLSHQHPGTSASPIGDPHASK</sequence>
<dbReference type="GO" id="GO:0003677">
    <property type="term" value="F:DNA binding"/>
    <property type="evidence" value="ECO:0007669"/>
    <property type="project" value="UniProtKB-KW"/>
</dbReference>
<comment type="caution">
    <text evidence="8">The sequence shown here is derived from an EMBL/GenBank/DDBJ whole genome shotgun (WGS) entry which is preliminary data.</text>
</comment>
<dbReference type="SUPFAM" id="SSF46785">
    <property type="entry name" value="Winged helix' DNA-binding domain"/>
    <property type="match status" value="1"/>
</dbReference>
<keyword evidence="3" id="KW-0238">DNA-binding</keyword>
<keyword evidence="4" id="KW-0010">Activator</keyword>
<keyword evidence="5" id="KW-0804">Transcription</keyword>
<dbReference type="Gene3D" id="3.40.190.290">
    <property type="match status" value="1"/>
</dbReference>
<evidence type="ECO:0000256" key="3">
    <source>
        <dbReference type="ARBA" id="ARBA00023125"/>
    </source>
</evidence>
<evidence type="ECO:0000313" key="8">
    <source>
        <dbReference type="EMBL" id="EXU78488.1"/>
    </source>
</evidence>
<keyword evidence="9" id="KW-1185">Reference proteome</keyword>
<accession>A0A014NGD4</accession>
<name>A0A014NGD4_9BURK</name>
<dbReference type="RefSeq" id="WP_081770874.1">
    <property type="nucleotide sequence ID" value="NZ_JBOK01000039.1"/>
</dbReference>
<dbReference type="GO" id="GO:2000142">
    <property type="term" value="P:regulation of DNA-templated transcription initiation"/>
    <property type="evidence" value="ECO:0007669"/>
    <property type="project" value="TreeGrafter"/>
</dbReference>
<reference evidence="8 9" key="1">
    <citation type="submission" date="2014-01" db="EMBL/GenBank/DDBJ databases">
        <title>Interspecies Systems Biology Uncovers Metabolites Affecting C. elegans Gene Expression and Life History Traits.</title>
        <authorList>
            <person name="Watson E."/>
            <person name="Macneil L.T."/>
            <person name="Ritter A.D."/>
            <person name="Yilmaz L.S."/>
            <person name="Rosebrock A.P."/>
            <person name="Caudy A.A."/>
            <person name="Walhout A.J."/>
        </authorList>
    </citation>
    <scope>NUCLEOTIDE SEQUENCE [LARGE SCALE GENOMIC DNA]</scope>
    <source>
        <strain evidence="8 9">DA1877</strain>
    </source>
</reference>
<gene>
    <name evidence="8" type="ORF">AX13_12465</name>
</gene>
<dbReference type="InterPro" id="IPR036390">
    <property type="entry name" value="WH_DNA-bd_sf"/>
</dbReference>
<dbReference type="InterPro" id="IPR036388">
    <property type="entry name" value="WH-like_DNA-bd_sf"/>
</dbReference>
<protein>
    <submittedName>
        <fullName evidence="8">LysR family transcriptional regulator</fullName>
    </submittedName>
</protein>
<dbReference type="NCBIfam" id="NF008284">
    <property type="entry name" value="PRK11062.1"/>
    <property type="match status" value="1"/>
</dbReference>
<evidence type="ECO:0000259" key="7">
    <source>
        <dbReference type="PROSITE" id="PS50931"/>
    </source>
</evidence>
<evidence type="ECO:0000256" key="5">
    <source>
        <dbReference type="ARBA" id="ARBA00023163"/>
    </source>
</evidence>
<dbReference type="GO" id="GO:0003700">
    <property type="term" value="F:DNA-binding transcription factor activity"/>
    <property type="evidence" value="ECO:0007669"/>
    <property type="project" value="InterPro"/>
</dbReference>
<evidence type="ECO:0000256" key="1">
    <source>
        <dbReference type="ARBA" id="ARBA00009437"/>
    </source>
</evidence>
<dbReference type="PROSITE" id="PS50931">
    <property type="entry name" value="HTH_LYSR"/>
    <property type="match status" value="1"/>
</dbReference>
<dbReference type="Pfam" id="PF00126">
    <property type="entry name" value="HTH_1"/>
    <property type="match status" value="1"/>
</dbReference>
<dbReference type="EMBL" id="JBOK01000039">
    <property type="protein sequence ID" value="EXU78488.1"/>
    <property type="molecule type" value="Genomic_DNA"/>
</dbReference>
<dbReference type="InterPro" id="IPR005119">
    <property type="entry name" value="LysR_subst-bd"/>
</dbReference>
<feature type="domain" description="HTH lysR-type" evidence="7">
    <location>
        <begin position="1"/>
        <end position="58"/>
    </location>
</feature>
<dbReference type="AlphaFoldDB" id="A0A014NGD4"/>
<dbReference type="Gene3D" id="1.10.10.10">
    <property type="entry name" value="Winged helix-like DNA-binding domain superfamily/Winged helix DNA-binding domain"/>
    <property type="match status" value="1"/>
</dbReference>
<dbReference type="Pfam" id="PF03466">
    <property type="entry name" value="LysR_substrate"/>
    <property type="match status" value="1"/>
</dbReference>
<evidence type="ECO:0000313" key="9">
    <source>
        <dbReference type="Proteomes" id="UP000020766"/>
    </source>
</evidence>
<dbReference type="Proteomes" id="UP000020766">
    <property type="component" value="Unassembled WGS sequence"/>
</dbReference>
<dbReference type="SUPFAM" id="SSF53850">
    <property type="entry name" value="Periplasmic binding protein-like II"/>
    <property type="match status" value="1"/>
</dbReference>
<evidence type="ECO:0000256" key="4">
    <source>
        <dbReference type="ARBA" id="ARBA00023159"/>
    </source>
</evidence>
<dbReference type="PANTHER" id="PTHR30293">
    <property type="entry name" value="TRANSCRIPTIONAL REGULATORY PROTEIN NAC-RELATED"/>
    <property type="match status" value="1"/>
</dbReference>
<comment type="similarity">
    <text evidence="1">Belongs to the LysR transcriptional regulatory family.</text>
</comment>